<dbReference type="GO" id="GO:0003677">
    <property type="term" value="F:DNA binding"/>
    <property type="evidence" value="ECO:0007669"/>
    <property type="project" value="UniProtKB-KW"/>
</dbReference>
<dbReference type="SMART" id="SM00422">
    <property type="entry name" value="HTH_MERR"/>
    <property type="match status" value="1"/>
</dbReference>
<dbReference type="InterPro" id="IPR000551">
    <property type="entry name" value="MerR-type_HTH_dom"/>
</dbReference>
<dbReference type="PRINTS" id="PR00040">
    <property type="entry name" value="HTHMERR"/>
</dbReference>
<dbReference type="AlphaFoldDB" id="A0A6J4JCX2"/>
<sequence>MSDGEPSAEGYMQIGEVAQRTGLTQRALRYYETRGLLAPPSRLEGGFRLYSEEDVTRLERIVELKRLLGTSLAEIRQIMDADDVLRQIRQENKQLPDPRERRAGLERAVAIIQDQLALIRSRIDSMYQLQAHYERRLARLQGRLATIASADS</sequence>
<proteinExistence type="predicted"/>
<dbReference type="PANTHER" id="PTHR30204">
    <property type="entry name" value="REDOX-CYCLING DRUG-SENSING TRANSCRIPTIONAL ACTIVATOR SOXR"/>
    <property type="match status" value="1"/>
</dbReference>
<dbReference type="Pfam" id="PF13411">
    <property type="entry name" value="MerR_1"/>
    <property type="match status" value="1"/>
</dbReference>
<dbReference type="EMBL" id="CADCTC010000183">
    <property type="protein sequence ID" value="CAA9273349.1"/>
    <property type="molecule type" value="Genomic_DNA"/>
</dbReference>
<dbReference type="GO" id="GO:0003700">
    <property type="term" value="F:DNA-binding transcription factor activity"/>
    <property type="evidence" value="ECO:0007669"/>
    <property type="project" value="InterPro"/>
</dbReference>
<dbReference type="Gene3D" id="1.10.1660.10">
    <property type="match status" value="1"/>
</dbReference>
<accession>A0A6J4JCX2</accession>
<organism evidence="3">
    <name type="scientific">uncultured Chloroflexota bacterium</name>
    <dbReference type="NCBI Taxonomy" id="166587"/>
    <lineage>
        <taxon>Bacteria</taxon>
        <taxon>Bacillati</taxon>
        <taxon>Chloroflexota</taxon>
        <taxon>environmental samples</taxon>
    </lineage>
</organism>
<feature type="domain" description="HTH merR-type" evidence="2">
    <location>
        <begin position="11"/>
        <end position="81"/>
    </location>
</feature>
<gene>
    <name evidence="3" type="ORF">AVDCRST_MAG77-3379</name>
</gene>
<keyword evidence="1" id="KW-0238">DNA-binding</keyword>
<dbReference type="PROSITE" id="PS00552">
    <property type="entry name" value="HTH_MERR_1"/>
    <property type="match status" value="1"/>
</dbReference>
<dbReference type="InterPro" id="IPR047057">
    <property type="entry name" value="MerR_fam"/>
</dbReference>
<dbReference type="InterPro" id="IPR009061">
    <property type="entry name" value="DNA-bd_dom_put_sf"/>
</dbReference>
<name>A0A6J4JCX2_9CHLR</name>
<dbReference type="PANTHER" id="PTHR30204:SF93">
    <property type="entry name" value="HTH MERR-TYPE DOMAIN-CONTAINING PROTEIN"/>
    <property type="match status" value="1"/>
</dbReference>
<reference evidence="3" key="1">
    <citation type="submission" date="2020-02" db="EMBL/GenBank/DDBJ databases">
        <authorList>
            <person name="Meier V. D."/>
        </authorList>
    </citation>
    <scope>NUCLEOTIDE SEQUENCE</scope>
    <source>
        <strain evidence="3">AVDCRST_MAG77</strain>
    </source>
</reference>
<dbReference type="SUPFAM" id="SSF46955">
    <property type="entry name" value="Putative DNA-binding domain"/>
    <property type="match status" value="1"/>
</dbReference>
<evidence type="ECO:0000313" key="3">
    <source>
        <dbReference type="EMBL" id="CAA9273349.1"/>
    </source>
</evidence>
<dbReference type="PROSITE" id="PS50937">
    <property type="entry name" value="HTH_MERR_2"/>
    <property type="match status" value="1"/>
</dbReference>
<evidence type="ECO:0000256" key="1">
    <source>
        <dbReference type="ARBA" id="ARBA00023125"/>
    </source>
</evidence>
<protein>
    <recommendedName>
        <fullName evidence="2">HTH merR-type domain-containing protein</fullName>
    </recommendedName>
</protein>
<evidence type="ECO:0000259" key="2">
    <source>
        <dbReference type="PROSITE" id="PS50937"/>
    </source>
</evidence>